<keyword evidence="9" id="KW-1185">Reference proteome</keyword>
<evidence type="ECO:0000313" key="9">
    <source>
        <dbReference type="Proteomes" id="UP000652198"/>
    </source>
</evidence>
<evidence type="ECO:0000256" key="1">
    <source>
        <dbReference type="ARBA" id="ARBA00000085"/>
    </source>
</evidence>
<dbReference type="PANTHER" id="PTHR43711:SF1">
    <property type="entry name" value="HISTIDINE KINASE 1"/>
    <property type="match status" value="1"/>
</dbReference>
<dbReference type="EC" id="2.7.13.3" evidence="2"/>
<dbReference type="Pfam" id="PF02518">
    <property type="entry name" value="HATPase_c"/>
    <property type="match status" value="1"/>
</dbReference>
<proteinExistence type="predicted"/>
<comment type="catalytic activity">
    <reaction evidence="1">
        <text>ATP + protein L-histidine = ADP + protein N-phospho-L-histidine.</text>
        <dbReference type="EC" id="2.7.13.3"/>
    </reaction>
</comment>
<accession>A0ABX2C1C7</accession>
<keyword evidence="3" id="KW-0808">Transferase</keyword>
<dbReference type="PRINTS" id="PR00344">
    <property type="entry name" value="BCTRLSENSOR"/>
</dbReference>
<dbReference type="EMBL" id="WOEY01000147">
    <property type="protein sequence ID" value="NPT46862.1"/>
    <property type="molecule type" value="Genomic_DNA"/>
</dbReference>
<protein>
    <recommendedName>
        <fullName evidence="2">histidine kinase</fullName>
        <ecNumber evidence="2">2.7.13.3</ecNumber>
    </recommendedName>
</protein>
<evidence type="ECO:0000256" key="5">
    <source>
        <dbReference type="ARBA" id="ARBA00023012"/>
    </source>
</evidence>
<gene>
    <name evidence="7" type="ORF">GNZ12_37150</name>
    <name evidence="8" type="ORF">GNZ12_37250</name>
</gene>
<comment type="caution">
    <text evidence="8">The sequence shown here is derived from an EMBL/GenBank/DDBJ whole genome shotgun (WGS) entry which is preliminary data.</text>
</comment>
<evidence type="ECO:0000256" key="4">
    <source>
        <dbReference type="ARBA" id="ARBA00022777"/>
    </source>
</evidence>
<name>A0ABX2C1C7_9BURK</name>
<evidence type="ECO:0000256" key="2">
    <source>
        <dbReference type="ARBA" id="ARBA00012438"/>
    </source>
</evidence>
<dbReference type="InterPro" id="IPR036890">
    <property type="entry name" value="HATPase_C_sf"/>
</dbReference>
<reference evidence="8 9" key="1">
    <citation type="submission" date="2019-11" db="EMBL/GenBank/DDBJ databases">
        <title>Metabolism of dissolved organic matter in forest soils.</title>
        <authorList>
            <person name="Cyle K.T."/>
            <person name="Wilhelm R.C."/>
            <person name="Martinez C.E."/>
        </authorList>
    </citation>
    <scope>NUCLEOTIDE SEQUENCE [LARGE SCALE GENOMIC DNA]</scope>
    <source>
        <strain evidence="8 9">1N</strain>
    </source>
</reference>
<evidence type="ECO:0000313" key="8">
    <source>
        <dbReference type="EMBL" id="NPT46862.1"/>
    </source>
</evidence>
<dbReference type="InterPro" id="IPR003594">
    <property type="entry name" value="HATPase_dom"/>
</dbReference>
<feature type="domain" description="Histidine kinase/HSP90-like ATPase" evidence="6">
    <location>
        <begin position="78"/>
        <end position="199"/>
    </location>
</feature>
<keyword evidence="4" id="KW-0418">Kinase</keyword>
<dbReference type="Proteomes" id="UP000652198">
    <property type="component" value="Unassembled WGS sequence"/>
</dbReference>
<dbReference type="InterPro" id="IPR004358">
    <property type="entry name" value="Sig_transdc_His_kin-like_C"/>
</dbReference>
<dbReference type="InterPro" id="IPR050736">
    <property type="entry name" value="Sensor_HK_Regulatory"/>
</dbReference>
<dbReference type="Gene3D" id="3.30.565.10">
    <property type="entry name" value="Histidine kinase-like ATPase, C-terminal domain"/>
    <property type="match status" value="1"/>
</dbReference>
<dbReference type="PANTHER" id="PTHR43711">
    <property type="entry name" value="TWO-COMPONENT HISTIDINE KINASE"/>
    <property type="match status" value="1"/>
</dbReference>
<dbReference type="SUPFAM" id="SSF55874">
    <property type="entry name" value="ATPase domain of HSP90 chaperone/DNA topoisomerase II/histidine kinase"/>
    <property type="match status" value="1"/>
</dbReference>
<keyword evidence="5" id="KW-0902">Two-component regulatory system</keyword>
<sequence length="199" mass="21280">MRLFSSLTSTCSLANSSRSRVVTALTLAAIEDLQSATKATSQEQFDLAAFVDETVDAEQLDQAVEVLAVGTRPLLVYGVPRLLKLALRNGLRNAVDASKEAQTIAKSRTLDTEHPNIPGVVISWGVTDIDCWISVIDSGIGLPNTDTLWFELGTSTKPRHSGFGLAIAKQAMETMDGTIGLEPSSGGGAKFSLTWQRSQ</sequence>
<organism evidence="8 9">
    <name type="scientific">Paraburkholderia solitsugae</name>
    <dbReference type="NCBI Taxonomy" id="2675748"/>
    <lineage>
        <taxon>Bacteria</taxon>
        <taxon>Pseudomonadati</taxon>
        <taxon>Pseudomonadota</taxon>
        <taxon>Betaproteobacteria</taxon>
        <taxon>Burkholderiales</taxon>
        <taxon>Burkholderiaceae</taxon>
        <taxon>Paraburkholderia</taxon>
    </lineage>
</organism>
<evidence type="ECO:0000256" key="3">
    <source>
        <dbReference type="ARBA" id="ARBA00022679"/>
    </source>
</evidence>
<dbReference type="EMBL" id="WOEY01000146">
    <property type="protein sequence ID" value="NPT46846.1"/>
    <property type="molecule type" value="Genomic_DNA"/>
</dbReference>
<evidence type="ECO:0000313" key="7">
    <source>
        <dbReference type="EMBL" id="NPT46846.1"/>
    </source>
</evidence>
<dbReference type="SMART" id="SM00387">
    <property type="entry name" value="HATPase_c"/>
    <property type="match status" value="1"/>
</dbReference>
<evidence type="ECO:0000259" key="6">
    <source>
        <dbReference type="SMART" id="SM00387"/>
    </source>
</evidence>